<gene>
    <name evidence="1" type="ORF">DXZ20_25105</name>
</gene>
<dbReference type="Proteomes" id="UP000481033">
    <property type="component" value="Unassembled WGS sequence"/>
</dbReference>
<keyword evidence="2" id="KW-1185">Reference proteome</keyword>
<evidence type="ECO:0000313" key="1">
    <source>
        <dbReference type="EMBL" id="NEZ58860.1"/>
    </source>
</evidence>
<organism evidence="1 2">
    <name type="scientific">Adonisia turfae CCMR0081</name>
    <dbReference type="NCBI Taxonomy" id="2292702"/>
    <lineage>
        <taxon>Bacteria</taxon>
        <taxon>Bacillati</taxon>
        <taxon>Cyanobacteriota</taxon>
        <taxon>Adonisia</taxon>
        <taxon>Adonisia turfae</taxon>
    </lineage>
</organism>
<sequence length="169" mass="19060">MEKTNTKTFAILAPVPEHHLVSGLDAITRQLDDDAIETQPMVALGSNAFEVFGQADALRKDRMADVYIYASHADNPTLNPQATWRATYIKQVHSRRGRYPGKAIHRPETTATDKPTWAVFWLLKDLEKLQPPLPIGKMKALGKKSNYPPRFLPEGPVLIEHPMLRRLLA</sequence>
<dbReference type="EMBL" id="QXHD01000004">
    <property type="protein sequence ID" value="NEZ58860.1"/>
    <property type="molecule type" value="Genomic_DNA"/>
</dbReference>
<evidence type="ECO:0000313" key="2">
    <source>
        <dbReference type="Proteomes" id="UP000481033"/>
    </source>
</evidence>
<proteinExistence type="predicted"/>
<dbReference type="RefSeq" id="WP_163701766.1">
    <property type="nucleotide sequence ID" value="NZ_QXHD01000004.1"/>
</dbReference>
<name>A0A6M0RSM9_9CYAN</name>
<comment type="caution">
    <text evidence="1">The sequence shown here is derived from an EMBL/GenBank/DDBJ whole genome shotgun (WGS) entry which is preliminary data.</text>
</comment>
<reference evidence="1 2" key="1">
    <citation type="journal article" date="2020" name="Microb. Ecol.">
        <title>Ecogenomics of the Marine Benthic Filamentous Cyanobacterium Adonisia.</title>
        <authorList>
            <person name="Walter J.M."/>
            <person name="Coutinho F.H."/>
            <person name="Leomil L."/>
            <person name="Hargreaves P.I."/>
            <person name="Campeao M.E."/>
            <person name="Vieira V.V."/>
            <person name="Silva B.S."/>
            <person name="Fistarol G.O."/>
            <person name="Salomon P.S."/>
            <person name="Sawabe T."/>
            <person name="Mino S."/>
            <person name="Hosokawa M."/>
            <person name="Miyashita H."/>
            <person name="Maruyama F."/>
            <person name="van Verk M.C."/>
            <person name="Dutilh B.E."/>
            <person name="Thompson C.C."/>
            <person name="Thompson F.L."/>
        </authorList>
    </citation>
    <scope>NUCLEOTIDE SEQUENCE [LARGE SCALE GENOMIC DNA]</scope>
    <source>
        <strain evidence="1 2">CCMR0081</strain>
    </source>
</reference>
<dbReference type="AlphaFoldDB" id="A0A6M0RSM9"/>
<accession>A0A6M0RSM9</accession>
<protein>
    <submittedName>
        <fullName evidence="1">Uncharacterized protein</fullName>
    </submittedName>
</protein>